<dbReference type="Proteomes" id="UP000199213">
    <property type="component" value="Unassembled WGS sequence"/>
</dbReference>
<evidence type="ECO:0000313" key="2">
    <source>
        <dbReference type="EMBL" id="SDJ78038.1"/>
    </source>
</evidence>
<keyword evidence="2" id="KW-0489">Methyltransferase</keyword>
<evidence type="ECO:0000259" key="1">
    <source>
        <dbReference type="Pfam" id="PF13649"/>
    </source>
</evidence>
<dbReference type="EMBL" id="FNFM01000002">
    <property type="protein sequence ID" value="SDJ78038.1"/>
    <property type="molecule type" value="Genomic_DNA"/>
</dbReference>
<proteinExistence type="predicted"/>
<accession>A0A1G8WI66</accession>
<organism evidence="2 3">
    <name type="scientific">Actinopolyspora mzabensis</name>
    <dbReference type="NCBI Taxonomy" id="995066"/>
    <lineage>
        <taxon>Bacteria</taxon>
        <taxon>Bacillati</taxon>
        <taxon>Actinomycetota</taxon>
        <taxon>Actinomycetes</taxon>
        <taxon>Actinopolysporales</taxon>
        <taxon>Actinopolysporaceae</taxon>
        <taxon>Actinopolyspora</taxon>
    </lineage>
</organism>
<dbReference type="Gene3D" id="3.40.50.150">
    <property type="entry name" value="Vaccinia Virus protein VP39"/>
    <property type="match status" value="1"/>
</dbReference>
<dbReference type="RefSeq" id="WP_245693770.1">
    <property type="nucleotide sequence ID" value="NZ_FNFM01000002.1"/>
</dbReference>
<dbReference type="GO" id="GO:0032259">
    <property type="term" value="P:methylation"/>
    <property type="evidence" value="ECO:0007669"/>
    <property type="project" value="UniProtKB-KW"/>
</dbReference>
<keyword evidence="2" id="KW-0808">Transferase</keyword>
<dbReference type="GO" id="GO:0008168">
    <property type="term" value="F:methyltransferase activity"/>
    <property type="evidence" value="ECO:0007669"/>
    <property type="project" value="UniProtKB-KW"/>
</dbReference>
<name>A0A1G8WI66_ACTMZ</name>
<evidence type="ECO:0000313" key="3">
    <source>
        <dbReference type="Proteomes" id="UP000199213"/>
    </source>
</evidence>
<feature type="domain" description="Methyltransferase" evidence="1">
    <location>
        <begin position="63"/>
        <end position="161"/>
    </location>
</feature>
<reference evidence="3" key="1">
    <citation type="submission" date="2016-10" db="EMBL/GenBank/DDBJ databases">
        <authorList>
            <person name="Varghese N."/>
            <person name="Submissions S."/>
        </authorList>
    </citation>
    <scope>NUCLEOTIDE SEQUENCE [LARGE SCALE GENOMIC DNA]</scope>
    <source>
        <strain evidence="3">DSM 45460</strain>
    </source>
</reference>
<keyword evidence="3" id="KW-1185">Reference proteome</keyword>
<dbReference type="Pfam" id="PF13649">
    <property type="entry name" value="Methyltransf_25"/>
    <property type="match status" value="1"/>
</dbReference>
<dbReference type="CDD" id="cd02440">
    <property type="entry name" value="AdoMet_MTases"/>
    <property type="match status" value="1"/>
</dbReference>
<sequence>MTTQHHGRFSPTHWLRKAPVADYRRFLTAAIRHPGTVGAATPTSSAVADSVGRVVPAHGEPVVVELGPGTGSLSVEIRKRLPTAGRHVGIELDERMVRHLRDRIPEMETVHGDARKLRSTLPSLGIESADVIVTSIPWSLLGENEQHEVLRQCRLSLAPAGVFTAMTYLPMRHSAGGRRFRARLEAGFGEVLTHTTWRSVPPMLHYTCRSPIV</sequence>
<protein>
    <submittedName>
        <fullName evidence="2">Phospholipid N-methyltransferase</fullName>
    </submittedName>
</protein>
<dbReference type="InterPro" id="IPR029063">
    <property type="entry name" value="SAM-dependent_MTases_sf"/>
</dbReference>
<dbReference type="AlphaFoldDB" id="A0A1G8WI66"/>
<gene>
    <name evidence="2" type="ORF">SAMN04487820_10261</name>
</gene>
<dbReference type="SUPFAM" id="SSF53335">
    <property type="entry name" value="S-adenosyl-L-methionine-dependent methyltransferases"/>
    <property type="match status" value="1"/>
</dbReference>
<dbReference type="InterPro" id="IPR041698">
    <property type="entry name" value="Methyltransf_25"/>
</dbReference>